<dbReference type="EMBL" id="MT143643">
    <property type="protein sequence ID" value="QJA99317.1"/>
    <property type="molecule type" value="Genomic_DNA"/>
</dbReference>
<evidence type="ECO:0000256" key="1">
    <source>
        <dbReference type="SAM" id="MobiDB-lite"/>
    </source>
</evidence>
<evidence type="ECO:0000313" key="2">
    <source>
        <dbReference type="EMBL" id="QJA99317.1"/>
    </source>
</evidence>
<dbReference type="EMBL" id="MT143829">
    <property type="protein sequence ID" value="QJB03185.1"/>
    <property type="molecule type" value="Genomic_DNA"/>
</dbReference>
<protein>
    <submittedName>
        <fullName evidence="3">Uncharacterized protein</fullName>
    </submittedName>
</protein>
<reference evidence="3" key="1">
    <citation type="submission" date="2020-03" db="EMBL/GenBank/DDBJ databases">
        <title>The deep terrestrial virosphere.</title>
        <authorList>
            <person name="Holmfeldt K."/>
            <person name="Nilsson E."/>
            <person name="Simone D."/>
            <person name="Lopez-Fernandez M."/>
            <person name="Wu X."/>
            <person name="de Brujin I."/>
            <person name="Lundin D."/>
            <person name="Andersson A."/>
            <person name="Bertilsson S."/>
            <person name="Dopson M."/>
        </authorList>
    </citation>
    <scope>NUCLEOTIDE SEQUENCE</scope>
    <source>
        <strain evidence="2">MM171A01172</strain>
        <strain evidence="3">MM171B00869</strain>
    </source>
</reference>
<gene>
    <name evidence="2" type="ORF">MM171A01172_0003</name>
    <name evidence="3" type="ORF">MM171B00869_0015</name>
</gene>
<sequence>MELGNVARLDLAQGHKGRLGCQGQAVSPAIPRVAVGCKDQAKESRERRADKTIQAGELRQAPNNISAMI</sequence>
<dbReference type="AlphaFoldDB" id="A0A6M3MCD4"/>
<feature type="compositionally biased region" description="Basic and acidic residues" evidence="1">
    <location>
        <begin position="39"/>
        <end position="51"/>
    </location>
</feature>
<evidence type="ECO:0000313" key="3">
    <source>
        <dbReference type="EMBL" id="QJB03185.1"/>
    </source>
</evidence>
<proteinExistence type="predicted"/>
<accession>A0A6M3MCD4</accession>
<feature type="region of interest" description="Disordered" evidence="1">
    <location>
        <begin position="37"/>
        <end position="69"/>
    </location>
</feature>
<organism evidence="3">
    <name type="scientific">viral metagenome</name>
    <dbReference type="NCBI Taxonomy" id="1070528"/>
    <lineage>
        <taxon>unclassified sequences</taxon>
        <taxon>metagenomes</taxon>
        <taxon>organismal metagenomes</taxon>
    </lineage>
</organism>
<name>A0A6M3MCD4_9ZZZZ</name>